<feature type="compositionally biased region" description="Acidic residues" evidence="1">
    <location>
        <begin position="1"/>
        <end position="10"/>
    </location>
</feature>
<sequence length="93" mass="9794">MASADTDNEDAPTPPIDDARTELQAAVPEAATTIRELLDAEDERIQLRAAEAILDRAGLSKAKAATTGTAQREIGGEPSKYGPGSDDPLENLF</sequence>
<reference evidence="2 3" key="1">
    <citation type="journal article" date="2019" name="Int. J. Syst. Evol. Microbiol.">
        <title>The Global Catalogue of Microorganisms (GCM) 10K type strain sequencing project: providing services to taxonomists for standard genome sequencing and annotation.</title>
        <authorList>
            <consortium name="The Broad Institute Genomics Platform"/>
            <consortium name="The Broad Institute Genome Sequencing Center for Infectious Disease"/>
            <person name="Wu L."/>
            <person name="Ma J."/>
        </authorList>
    </citation>
    <scope>NUCLEOTIDE SEQUENCE [LARGE SCALE GENOMIC DNA]</scope>
    <source>
        <strain evidence="2 3">CGMCC 1.3240</strain>
    </source>
</reference>
<proteinExistence type="predicted"/>
<gene>
    <name evidence="2" type="ORF">ACFQGH_16895</name>
</gene>
<accession>A0ABD5V9D8</accession>
<dbReference type="EMBL" id="JBHSXQ010000006">
    <property type="protein sequence ID" value="MFC6906873.1"/>
    <property type="molecule type" value="Genomic_DNA"/>
</dbReference>
<evidence type="ECO:0000313" key="3">
    <source>
        <dbReference type="Proteomes" id="UP001596312"/>
    </source>
</evidence>
<feature type="region of interest" description="Disordered" evidence="1">
    <location>
        <begin position="56"/>
        <end position="93"/>
    </location>
</feature>
<dbReference type="Proteomes" id="UP001596312">
    <property type="component" value="Unassembled WGS sequence"/>
</dbReference>
<keyword evidence="3" id="KW-1185">Reference proteome</keyword>
<protein>
    <submittedName>
        <fullName evidence="2">Uncharacterized protein</fullName>
    </submittedName>
</protein>
<evidence type="ECO:0000256" key="1">
    <source>
        <dbReference type="SAM" id="MobiDB-lite"/>
    </source>
</evidence>
<name>A0ABD5V9D8_9EURY</name>
<organism evidence="2 3">
    <name type="scientific">Halalkalicoccus tibetensis</name>
    <dbReference type="NCBI Taxonomy" id="175632"/>
    <lineage>
        <taxon>Archaea</taxon>
        <taxon>Methanobacteriati</taxon>
        <taxon>Methanobacteriota</taxon>
        <taxon>Stenosarchaea group</taxon>
        <taxon>Halobacteria</taxon>
        <taxon>Halobacteriales</taxon>
        <taxon>Halococcaceae</taxon>
        <taxon>Halalkalicoccus</taxon>
    </lineage>
</organism>
<evidence type="ECO:0000313" key="2">
    <source>
        <dbReference type="EMBL" id="MFC6906873.1"/>
    </source>
</evidence>
<dbReference type="RefSeq" id="WP_340605455.1">
    <property type="nucleotide sequence ID" value="NZ_JBBMXV010000006.1"/>
</dbReference>
<feature type="region of interest" description="Disordered" evidence="1">
    <location>
        <begin position="1"/>
        <end position="21"/>
    </location>
</feature>
<comment type="caution">
    <text evidence="2">The sequence shown here is derived from an EMBL/GenBank/DDBJ whole genome shotgun (WGS) entry which is preliminary data.</text>
</comment>
<dbReference type="AlphaFoldDB" id="A0ABD5V9D8"/>